<accession>A0AAV6U0E2</accession>
<dbReference type="AlphaFoldDB" id="A0AAV6U0E2"/>
<evidence type="ECO:0000313" key="2">
    <source>
        <dbReference type="EMBL" id="KAG8177258.1"/>
    </source>
</evidence>
<evidence type="ECO:0000256" key="1">
    <source>
        <dbReference type="SAM" id="SignalP"/>
    </source>
</evidence>
<organism evidence="2 3">
    <name type="scientific">Oedothorax gibbosus</name>
    <dbReference type="NCBI Taxonomy" id="931172"/>
    <lineage>
        <taxon>Eukaryota</taxon>
        <taxon>Metazoa</taxon>
        <taxon>Ecdysozoa</taxon>
        <taxon>Arthropoda</taxon>
        <taxon>Chelicerata</taxon>
        <taxon>Arachnida</taxon>
        <taxon>Araneae</taxon>
        <taxon>Araneomorphae</taxon>
        <taxon>Entelegynae</taxon>
        <taxon>Araneoidea</taxon>
        <taxon>Linyphiidae</taxon>
        <taxon>Erigoninae</taxon>
        <taxon>Oedothorax</taxon>
    </lineage>
</organism>
<sequence length="114" mass="12913">MHRIILQRALLRLAISSSIEQGGGGKSRMGRNTSVPTLNLRMSCLWKQYLERELILQSRKRLIPKQTSFASEMKSVICETPSSEYMSHELHDFLGAFHFFAGTPVPICQESNTS</sequence>
<keyword evidence="1" id="KW-0732">Signal</keyword>
<feature type="chain" id="PRO_5043507353" evidence="1">
    <location>
        <begin position="17"/>
        <end position="114"/>
    </location>
</feature>
<dbReference type="EMBL" id="JAFNEN010000794">
    <property type="protein sequence ID" value="KAG8177258.1"/>
    <property type="molecule type" value="Genomic_DNA"/>
</dbReference>
<reference evidence="2 3" key="1">
    <citation type="journal article" date="2022" name="Nat. Ecol. Evol.">
        <title>A masculinizing supergene underlies an exaggerated male reproductive morph in a spider.</title>
        <authorList>
            <person name="Hendrickx F."/>
            <person name="De Corte Z."/>
            <person name="Sonet G."/>
            <person name="Van Belleghem S.M."/>
            <person name="Kostlbacher S."/>
            <person name="Vangestel C."/>
        </authorList>
    </citation>
    <scope>NUCLEOTIDE SEQUENCE [LARGE SCALE GENOMIC DNA]</scope>
    <source>
        <strain evidence="2">W744_W776</strain>
    </source>
</reference>
<gene>
    <name evidence="2" type="ORF">JTE90_021261</name>
</gene>
<feature type="signal peptide" evidence="1">
    <location>
        <begin position="1"/>
        <end position="16"/>
    </location>
</feature>
<dbReference type="Proteomes" id="UP000827092">
    <property type="component" value="Unassembled WGS sequence"/>
</dbReference>
<protein>
    <submittedName>
        <fullName evidence="2">Uncharacterized protein</fullName>
    </submittedName>
</protein>
<name>A0AAV6U0E2_9ARAC</name>
<keyword evidence="3" id="KW-1185">Reference proteome</keyword>
<proteinExistence type="predicted"/>
<evidence type="ECO:0000313" key="3">
    <source>
        <dbReference type="Proteomes" id="UP000827092"/>
    </source>
</evidence>
<comment type="caution">
    <text evidence="2">The sequence shown here is derived from an EMBL/GenBank/DDBJ whole genome shotgun (WGS) entry which is preliminary data.</text>
</comment>